<evidence type="ECO:0000313" key="6">
    <source>
        <dbReference type="EMBL" id="KAI0297478.1"/>
    </source>
</evidence>
<feature type="transmembrane region" description="Helical" evidence="2">
    <location>
        <begin position="153"/>
        <end position="172"/>
    </location>
</feature>
<dbReference type="EMBL" id="WTXG01000037">
    <property type="protein sequence ID" value="KAI0297478.1"/>
    <property type="molecule type" value="Genomic_DNA"/>
</dbReference>
<dbReference type="Pfam" id="PF10355">
    <property type="entry name" value="Ytp1"/>
    <property type="match status" value="1"/>
</dbReference>
<reference evidence="6" key="1">
    <citation type="journal article" date="2022" name="New Phytol.">
        <title>Evolutionary transition to the ectomycorrhizal habit in the genomes of a hyperdiverse lineage of mushroom-forming fungi.</title>
        <authorList>
            <person name="Looney B."/>
            <person name="Miyauchi S."/>
            <person name="Morin E."/>
            <person name="Drula E."/>
            <person name="Courty P.E."/>
            <person name="Kohler A."/>
            <person name="Kuo A."/>
            <person name="LaButti K."/>
            <person name="Pangilinan J."/>
            <person name="Lipzen A."/>
            <person name="Riley R."/>
            <person name="Andreopoulos W."/>
            <person name="He G."/>
            <person name="Johnson J."/>
            <person name="Nolan M."/>
            <person name="Tritt A."/>
            <person name="Barry K.W."/>
            <person name="Grigoriev I.V."/>
            <person name="Nagy L.G."/>
            <person name="Hibbett D."/>
            <person name="Henrissat B."/>
            <person name="Matheny P.B."/>
            <person name="Labbe J."/>
            <person name="Martin F.M."/>
        </authorList>
    </citation>
    <scope>NUCLEOTIDE SEQUENCE</scope>
    <source>
        <strain evidence="6">BPL690</strain>
    </source>
</reference>
<dbReference type="AlphaFoldDB" id="A0AAD4M0X6"/>
<sequence>MIKHSRRLLPFFLLSLAFATFTLATAVRAHEHDGDISEEEANAPVDSILWLHILLQAVVWGILFPIGMVFGLSRSRWHVPLQIAGIVLTLGGYVLGHAHGGRLFLPSAHGMFANILLVPLATQLALGVYLKLHIHERTLRPWAVRAHGIVGKSYPILGWTQILFGVITFRGYCRNGALPQCLAHYIMGSGFIAYGVILAILLLVGEAWVRRSGRSPDWWDSWVILLWVLNTFTEHRGSVWSVKDMQHTILGILWWCGGLLGVYLSRNTQRTVIPSVIIILTGYAMSDHAQALMLSTKVHAVFGYTLMLAGLTRLIEVCFVAPSYTSADGVDDDRSDHTLADGAGVGAESSTTAFRGRAFRHLPPILLVGAGLLFMSATDEELQYVHEGGMDHVTYILILFSITFLLYNHIVLLITLYATSGRNASDAASMKDASGSIELTATPTASRGAWYSRVRSEESPAHVIGNDDEDEED</sequence>
<evidence type="ECO:0000256" key="3">
    <source>
        <dbReference type="SAM" id="SignalP"/>
    </source>
</evidence>
<feature type="transmembrane region" description="Helical" evidence="2">
    <location>
        <begin position="358"/>
        <end position="375"/>
    </location>
</feature>
<feature type="chain" id="PRO_5041991186" evidence="3">
    <location>
        <begin position="25"/>
        <end position="473"/>
    </location>
</feature>
<accession>A0AAD4M0X6</accession>
<feature type="transmembrane region" description="Helical" evidence="2">
    <location>
        <begin position="111"/>
        <end position="132"/>
    </location>
</feature>
<feature type="transmembrane region" description="Helical" evidence="2">
    <location>
        <begin position="79"/>
        <end position="99"/>
    </location>
</feature>
<feature type="signal peptide" evidence="3">
    <location>
        <begin position="1"/>
        <end position="24"/>
    </location>
</feature>
<dbReference type="Gene3D" id="1.20.120.1770">
    <property type="match status" value="1"/>
</dbReference>
<feature type="transmembrane region" description="Helical" evidence="2">
    <location>
        <begin position="48"/>
        <end position="72"/>
    </location>
</feature>
<dbReference type="InterPro" id="IPR018825">
    <property type="entry name" value="DUF2427"/>
</dbReference>
<gene>
    <name evidence="6" type="ORF">B0F90DRAFT_1634350</name>
</gene>
<dbReference type="Pfam" id="PF10348">
    <property type="entry name" value="DUF2427"/>
    <property type="match status" value="1"/>
</dbReference>
<dbReference type="Proteomes" id="UP001203297">
    <property type="component" value="Unassembled WGS sequence"/>
</dbReference>
<feature type="transmembrane region" description="Helical" evidence="2">
    <location>
        <begin position="184"/>
        <end position="205"/>
    </location>
</feature>
<dbReference type="InterPro" id="IPR018827">
    <property type="entry name" value="YTP1_C"/>
</dbReference>
<evidence type="ECO:0000259" key="5">
    <source>
        <dbReference type="Pfam" id="PF10355"/>
    </source>
</evidence>
<dbReference type="CDD" id="cd08760">
    <property type="entry name" value="Cyt_b561_FRRS1_like"/>
    <property type="match status" value="1"/>
</dbReference>
<keyword evidence="7" id="KW-1185">Reference proteome</keyword>
<feature type="domain" description="DUF2427" evidence="4">
    <location>
        <begin position="40"/>
        <end position="133"/>
    </location>
</feature>
<evidence type="ECO:0000256" key="1">
    <source>
        <dbReference type="SAM" id="MobiDB-lite"/>
    </source>
</evidence>
<name>A0AAD4M0X6_9AGAM</name>
<evidence type="ECO:0000259" key="4">
    <source>
        <dbReference type="Pfam" id="PF10348"/>
    </source>
</evidence>
<organism evidence="6 7">
    <name type="scientific">Multifurca ochricompacta</name>
    <dbReference type="NCBI Taxonomy" id="376703"/>
    <lineage>
        <taxon>Eukaryota</taxon>
        <taxon>Fungi</taxon>
        <taxon>Dikarya</taxon>
        <taxon>Basidiomycota</taxon>
        <taxon>Agaricomycotina</taxon>
        <taxon>Agaricomycetes</taxon>
        <taxon>Russulales</taxon>
        <taxon>Russulaceae</taxon>
        <taxon>Multifurca</taxon>
    </lineage>
</organism>
<keyword evidence="3" id="KW-0732">Signal</keyword>
<keyword evidence="2" id="KW-0472">Membrane</keyword>
<dbReference type="PANTHER" id="PTHR31685">
    <property type="entry name" value="INTEGRAL MEMBRANE PROTEIN (AFU_ORTHOLOGUE AFUA_6G12730)-RELATED"/>
    <property type="match status" value="1"/>
</dbReference>
<comment type="caution">
    <text evidence="6">The sequence shown here is derived from an EMBL/GenBank/DDBJ whole genome shotgun (WGS) entry which is preliminary data.</text>
</comment>
<keyword evidence="2" id="KW-0812">Transmembrane</keyword>
<feature type="transmembrane region" description="Helical" evidence="2">
    <location>
        <begin position="395"/>
        <end position="418"/>
    </location>
</feature>
<proteinExistence type="predicted"/>
<protein>
    <submittedName>
        <fullName evidence="6">Uncharacterized protein</fullName>
    </submittedName>
</protein>
<evidence type="ECO:0000256" key="2">
    <source>
        <dbReference type="SAM" id="Phobius"/>
    </source>
</evidence>
<keyword evidence="2" id="KW-1133">Transmembrane helix</keyword>
<feature type="region of interest" description="Disordered" evidence="1">
    <location>
        <begin position="443"/>
        <end position="473"/>
    </location>
</feature>
<evidence type="ECO:0000313" key="7">
    <source>
        <dbReference type="Proteomes" id="UP001203297"/>
    </source>
</evidence>
<dbReference type="PANTHER" id="PTHR31685:SF2">
    <property type="entry name" value="PROTEIN YTP1"/>
    <property type="match status" value="1"/>
</dbReference>
<feature type="domain" description="Protein YTP1-like C-terminal" evidence="5">
    <location>
        <begin position="158"/>
        <end position="417"/>
    </location>
</feature>